<dbReference type="PANTHER" id="PTHR46082">
    <property type="entry name" value="ATP/GTP-BINDING PROTEIN-RELATED"/>
    <property type="match status" value="1"/>
</dbReference>
<dbReference type="InterPro" id="IPR027417">
    <property type="entry name" value="P-loop_NTPase"/>
</dbReference>
<reference evidence="2" key="1">
    <citation type="submission" date="2020-03" db="EMBL/GenBank/DDBJ databases">
        <title>Draft Genome Sequence of Cylindrodendrum hubeiense.</title>
        <authorList>
            <person name="Buettner E."/>
            <person name="Kellner H."/>
        </authorList>
    </citation>
    <scope>NUCLEOTIDE SEQUENCE</scope>
    <source>
        <strain evidence="2">IHI 201604</strain>
    </source>
</reference>
<dbReference type="Pfam" id="PF13374">
    <property type="entry name" value="TPR_10"/>
    <property type="match status" value="2"/>
</dbReference>
<protein>
    <recommendedName>
        <fullName evidence="4">Kinesin</fullName>
    </recommendedName>
</protein>
<dbReference type="PANTHER" id="PTHR46082:SF6">
    <property type="entry name" value="AAA+ ATPASE DOMAIN-CONTAINING PROTEIN-RELATED"/>
    <property type="match status" value="1"/>
</dbReference>
<dbReference type="SUPFAM" id="SSF52540">
    <property type="entry name" value="P-loop containing nucleoside triphosphate hydrolases"/>
    <property type="match status" value="1"/>
</dbReference>
<dbReference type="Gene3D" id="3.40.50.300">
    <property type="entry name" value="P-loop containing nucleotide triphosphate hydrolases"/>
    <property type="match status" value="1"/>
</dbReference>
<dbReference type="OrthoDB" id="626167at2759"/>
<dbReference type="SUPFAM" id="SSF48452">
    <property type="entry name" value="TPR-like"/>
    <property type="match status" value="2"/>
</dbReference>
<evidence type="ECO:0000313" key="2">
    <source>
        <dbReference type="EMBL" id="KAF7547979.1"/>
    </source>
</evidence>
<evidence type="ECO:0000256" key="1">
    <source>
        <dbReference type="SAM" id="MobiDB-lite"/>
    </source>
</evidence>
<dbReference type="PRINTS" id="PR00381">
    <property type="entry name" value="KINESINLIGHT"/>
</dbReference>
<dbReference type="Proteomes" id="UP000722485">
    <property type="component" value="Unassembled WGS sequence"/>
</dbReference>
<name>A0A9P5H3V5_9HYPO</name>
<proteinExistence type="predicted"/>
<feature type="compositionally biased region" description="Acidic residues" evidence="1">
    <location>
        <begin position="309"/>
        <end position="323"/>
    </location>
</feature>
<organism evidence="2 3">
    <name type="scientific">Cylindrodendrum hubeiense</name>
    <dbReference type="NCBI Taxonomy" id="595255"/>
    <lineage>
        <taxon>Eukaryota</taxon>
        <taxon>Fungi</taxon>
        <taxon>Dikarya</taxon>
        <taxon>Ascomycota</taxon>
        <taxon>Pezizomycotina</taxon>
        <taxon>Sordariomycetes</taxon>
        <taxon>Hypocreomycetidae</taxon>
        <taxon>Hypocreales</taxon>
        <taxon>Nectriaceae</taxon>
        <taxon>Cylindrodendrum</taxon>
    </lineage>
</organism>
<evidence type="ECO:0008006" key="4">
    <source>
        <dbReference type="Google" id="ProtNLM"/>
    </source>
</evidence>
<dbReference type="Gene3D" id="1.25.40.10">
    <property type="entry name" value="Tetratricopeptide repeat domain"/>
    <property type="match status" value="2"/>
</dbReference>
<dbReference type="InterPro" id="IPR011990">
    <property type="entry name" value="TPR-like_helical_dom_sf"/>
</dbReference>
<accession>A0A9P5H3V5</accession>
<dbReference type="Pfam" id="PF13424">
    <property type="entry name" value="TPR_12"/>
    <property type="match status" value="3"/>
</dbReference>
<gene>
    <name evidence="2" type="ORF">G7Z17_g7358</name>
</gene>
<dbReference type="AlphaFoldDB" id="A0A9P5H3V5"/>
<sequence length="813" mass="92241">MATSFHETISSTESVNYAPSLQHVLPWKSQLAIEYAYRLKDQDTLEEHQMWVFWVHAGSITRIEEGFKAIADAMKIPGRTKPDANIMQLVYDHLSKESIGRWSMILDSADDYHVLFGVNENSQDAKRTYEYLPQSPNGSIILTTRDRRMARELIGYNPDRKIIEVGPMSEKDALKLLANRLGPPSDAMVAADLVNALELIPLAISQAAAYIQARTPRTSLENYLASFKESKGKRLRLLSHNVVDLRRDGGGSNAILTTWQLSFDHIHSKRPSAADLLSLMSFFNRQGIPEWLLKSSRNTVDDTQGNLDSETDSETDSESEISNGEIDDIFNEDVAMLSDYCLITAIEGDVFEMHGLVQLSTRKWLEANNLQEVFKEQFIVLMAEWFPRGDYENWEICQTLFAHTEVAVEHRPQGDSAKKAWAQLLNNGGENKGRLKDAEELETRVLETHKMKPELNHLDKLTSMANLATIFGLQDRWAEAEKLDVQVLETRRRELGEDHRDTLASKSNLAVTYSKQGRLKEAERMEMEVMEALTTKLGAEHTDTIASVANFATLMWEQGRWDESEKLEVQVIEAHKKNFGEDHPDTLSVMSHLASTYKSQRRWEEAEKMFLKVMETRKIQLGADHPDTLASMVNLASMLSKQGRSDEAEVLQVQAMEAHKRKFGEDHPDTLTSMSHLASTYERQSRWKEAETLLVKVMEIRKIKMGAYHPDTLADMAGLASKYNSRGRLEEAATLEAQVMETRMVTLGLDHPDTLTSMVNLANTWNGQGRHEDALVLLEQAARGRQHILGSEHHDTISSLSIVEEWRKGLNFF</sequence>
<evidence type="ECO:0000313" key="3">
    <source>
        <dbReference type="Proteomes" id="UP000722485"/>
    </source>
</evidence>
<dbReference type="EMBL" id="JAANBB010000162">
    <property type="protein sequence ID" value="KAF7547979.1"/>
    <property type="molecule type" value="Genomic_DNA"/>
</dbReference>
<feature type="region of interest" description="Disordered" evidence="1">
    <location>
        <begin position="299"/>
        <end position="323"/>
    </location>
</feature>
<comment type="caution">
    <text evidence="2">The sequence shown here is derived from an EMBL/GenBank/DDBJ whole genome shotgun (WGS) entry which is preliminary data.</text>
</comment>
<dbReference type="InterPro" id="IPR053137">
    <property type="entry name" value="NLR-like"/>
</dbReference>
<keyword evidence="3" id="KW-1185">Reference proteome</keyword>